<keyword evidence="4" id="KW-1185">Reference proteome</keyword>
<dbReference type="InterPro" id="IPR046462">
    <property type="entry name" value="TerL_nuclease"/>
</dbReference>
<gene>
    <name evidence="3" type="ORF">OU419_16855</name>
</gene>
<protein>
    <submittedName>
        <fullName evidence="3">Terminase large subunit</fullName>
    </submittedName>
</protein>
<dbReference type="RefSeq" id="WP_254473683.1">
    <property type="nucleotide sequence ID" value="NZ_CP113432.1"/>
</dbReference>
<evidence type="ECO:0000313" key="3">
    <source>
        <dbReference type="EMBL" id="WAI47445.1"/>
    </source>
</evidence>
<dbReference type="Proteomes" id="UP001163624">
    <property type="component" value="Chromosome"/>
</dbReference>
<evidence type="ECO:0000313" key="4">
    <source>
        <dbReference type="Proteomes" id="UP001163624"/>
    </source>
</evidence>
<dbReference type="EMBL" id="CP113432">
    <property type="protein sequence ID" value="WAI47445.1"/>
    <property type="molecule type" value="Genomic_DNA"/>
</dbReference>
<dbReference type="InterPro" id="IPR005021">
    <property type="entry name" value="Terminase_largesu-like"/>
</dbReference>
<dbReference type="Pfam" id="PF03354">
    <property type="entry name" value="TerL_ATPase"/>
    <property type="match status" value="1"/>
</dbReference>
<name>A0ABY6ZTU7_9PSED</name>
<evidence type="ECO:0000259" key="1">
    <source>
        <dbReference type="Pfam" id="PF03354"/>
    </source>
</evidence>
<dbReference type="PANTHER" id="PTHR41287:SF1">
    <property type="entry name" value="PROTEIN YMFN"/>
    <property type="match status" value="1"/>
</dbReference>
<evidence type="ECO:0000259" key="2">
    <source>
        <dbReference type="Pfam" id="PF20441"/>
    </source>
</evidence>
<sequence>MAKVACANVDKAMAWAKTVLKGKVPACRYIHQAIERHFADLKASRQKSYPFFFDPEAAEKKLKLIQLMPHTKGEWARLKQTISLEPWQLFGLAVTFGWKRKADGFRRFRESYWEVPRKNGKSVIAAGTGIAMFVADGEFGAEVYSGATTEKQAWEVFRPARLMVMRSPLLVAAAGIEVNASNLNTPADGGRFEPIIGDPGDGASPSCSLIDEFHEHDNAGQYDTMLTGMGARRQPLMFIITTAGSNIEGPCYDKRRQAIEMLEGVVPDDELFAWIWTLDEGDDWTDPRNLAKANPNIGVSVYREYLESQLARAIRSPRFTNTFKTKHLNVWVSAKTGFFNMVLWKACEDKSLTLEQFAGEECVLGLDLARKLDLNSMARLFWREIDGLRHYYCVAPRFWVPEDRVYDEDNKRMAERFQAWLNSGYLYATSGAEVDYREILAETLEANSISPVRESPIDPFGATGLSHELDDEGLNPVVITQNYTNMSSPMKELEAAIASGRFHHDGNPIMTWCMGNVIGKFLPGNDDVVRPIKQGEDNKIDGAVALIMAIGRVVAQEPPEETLSDHIVKHGIRKL</sequence>
<organism evidence="3 4">
    <name type="scientific">Pseudomonas triclosanedens</name>
    <dbReference type="NCBI Taxonomy" id="2961893"/>
    <lineage>
        <taxon>Bacteria</taxon>
        <taxon>Pseudomonadati</taxon>
        <taxon>Pseudomonadota</taxon>
        <taxon>Gammaproteobacteria</taxon>
        <taxon>Pseudomonadales</taxon>
        <taxon>Pseudomonadaceae</taxon>
        <taxon>Pseudomonas</taxon>
    </lineage>
</organism>
<dbReference type="InterPro" id="IPR046461">
    <property type="entry name" value="TerL_ATPase"/>
</dbReference>
<dbReference type="Pfam" id="PF20441">
    <property type="entry name" value="TerL_nuclease"/>
    <property type="match status" value="1"/>
</dbReference>
<proteinExistence type="predicted"/>
<dbReference type="InterPro" id="IPR027417">
    <property type="entry name" value="P-loop_NTPase"/>
</dbReference>
<dbReference type="PANTHER" id="PTHR41287">
    <property type="match status" value="1"/>
</dbReference>
<feature type="domain" description="Terminase large subunit-like ATPase" evidence="1">
    <location>
        <begin position="86"/>
        <end position="257"/>
    </location>
</feature>
<feature type="domain" description="Terminase large subunit-like endonuclease" evidence="2">
    <location>
        <begin position="267"/>
        <end position="557"/>
    </location>
</feature>
<dbReference type="Gene3D" id="3.40.50.300">
    <property type="entry name" value="P-loop containing nucleotide triphosphate hydrolases"/>
    <property type="match status" value="1"/>
</dbReference>
<reference evidence="3" key="1">
    <citation type="submission" date="2022-11" db="EMBL/GenBank/DDBJ databases">
        <title>Pseudomonas triclosanedens sp. nov., a triclosan degrader isolated from activated sludge.</title>
        <authorList>
            <person name="Yin Y."/>
            <person name="Lu Z."/>
        </authorList>
    </citation>
    <scope>NUCLEOTIDE SEQUENCE</scope>
    <source>
        <strain evidence="3">ZM23</strain>
    </source>
</reference>
<accession>A0ABY6ZTU7</accession>